<dbReference type="Proteomes" id="UP000274822">
    <property type="component" value="Unassembled WGS sequence"/>
</dbReference>
<protein>
    <submittedName>
        <fullName evidence="1">Uncharacterized protein</fullName>
    </submittedName>
</protein>
<keyword evidence="2" id="KW-1185">Reference proteome</keyword>
<proteinExistence type="predicted"/>
<comment type="caution">
    <text evidence="1">The sequence shown here is derived from an EMBL/GenBank/DDBJ whole genome shotgun (WGS) entry which is preliminary data.</text>
</comment>
<sequence>MSDVSGVSGSTGVSDLVGDSGSIGVSGLVGDSGSMEVSGLVGDSGSMGVSGLIGDSGSMGEGMDAEADCGIWTIKIFCTFRSAEPTRVSIVQLNCLGLVNNRWCDILWSVLFGGRMSAGAAARADPTREIRKTEQESALGDVAEVLDEAALAHHGCDGGL</sequence>
<organism evidence="1 2">
    <name type="scientific">Jimgerdemannia flammicorona</name>
    <dbReference type="NCBI Taxonomy" id="994334"/>
    <lineage>
        <taxon>Eukaryota</taxon>
        <taxon>Fungi</taxon>
        <taxon>Fungi incertae sedis</taxon>
        <taxon>Mucoromycota</taxon>
        <taxon>Mucoromycotina</taxon>
        <taxon>Endogonomycetes</taxon>
        <taxon>Endogonales</taxon>
        <taxon>Endogonaceae</taxon>
        <taxon>Jimgerdemannia</taxon>
    </lineage>
</organism>
<reference evidence="1 2" key="1">
    <citation type="journal article" date="2018" name="New Phytol.">
        <title>Phylogenomics of Endogonaceae and evolution of mycorrhizas within Mucoromycota.</title>
        <authorList>
            <person name="Chang Y."/>
            <person name="Desiro A."/>
            <person name="Na H."/>
            <person name="Sandor L."/>
            <person name="Lipzen A."/>
            <person name="Clum A."/>
            <person name="Barry K."/>
            <person name="Grigoriev I.V."/>
            <person name="Martin F.M."/>
            <person name="Stajich J.E."/>
            <person name="Smith M.E."/>
            <person name="Bonito G."/>
            <person name="Spatafora J.W."/>
        </authorList>
    </citation>
    <scope>NUCLEOTIDE SEQUENCE [LARGE SCALE GENOMIC DNA]</scope>
    <source>
        <strain evidence="1 2">AD002</strain>
    </source>
</reference>
<name>A0A433QNN4_9FUNG</name>
<accession>A0A433QNN4</accession>
<dbReference type="EMBL" id="RBNJ01003037">
    <property type="protein sequence ID" value="RUS31368.1"/>
    <property type="molecule type" value="Genomic_DNA"/>
</dbReference>
<evidence type="ECO:0000313" key="2">
    <source>
        <dbReference type="Proteomes" id="UP000274822"/>
    </source>
</evidence>
<dbReference type="AlphaFoldDB" id="A0A433QNN4"/>
<gene>
    <name evidence="1" type="ORF">BC938DRAFT_477974</name>
</gene>
<evidence type="ECO:0000313" key="1">
    <source>
        <dbReference type="EMBL" id="RUS31368.1"/>
    </source>
</evidence>